<name>A0A8J4ARS7_9CHLO</name>
<gene>
    <name evidence="2" type="ORF">Vafri_3410</name>
</gene>
<feature type="chain" id="PRO_5035278536" description="Cysteine-rich transmembrane CYSTM domain-containing protein" evidence="1">
    <location>
        <begin position="19"/>
        <end position="116"/>
    </location>
</feature>
<comment type="caution">
    <text evidence="2">The sequence shown here is derived from an EMBL/GenBank/DDBJ whole genome shotgun (WGS) entry which is preliminary data.</text>
</comment>
<reference evidence="2" key="1">
    <citation type="journal article" date="2021" name="Proc. Natl. Acad. Sci. U.S.A.">
        <title>Three genomes in the algal genus Volvox reveal the fate of a haploid sex-determining region after a transition to homothallism.</title>
        <authorList>
            <person name="Yamamoto K."/>
            <person name="Hamaji T."/>
            <person name="Kawai-Toyooka H."/>
            <person name="Matsuzaki R."/>
            <person name="Takahashi F."/>
            <person name="Nishimura Y."/>
            <person name="Kawachi M."/>
            <person name="Noguchi H."/>
            <person name="Minakuchi Y."/>
            <person name="Umen J.G."/>
            <person name="Toyoda A."/>
            <person name="Nozaki H."/>
        </authorList>
    </citation>
    <scope>NUCLEOTIDE SEQUENCE</scope>
    <source>
        <strain evidence="2">NIES-3780</strain>
    </source>
</reference>
<evidence type="ECO:0000313" key="3">
    <source>
        <dbReference type="Proteomes" id="UP000747399"/>
    </source>
</evidence>
<sequence>MSWFWAPFSPGLCGFVLLESCKRILEMFCPASESQATPDSTKAVNETPAGKESHSCWGKIWTPILAVGCCCGGATAVVRGCCNGALAAQSCCCGACCCDAPVIPQDVEMNAAGLHP</sequence>
<keyword evidence="3" id="KW-1185">Reference proteome</keyword>
<accession>A0A8J4ARS7</accession>
<proteinExistence type="predicted"/>
<evidence type="ECO:0008006" key="4">
    <source>
        <dbReference type="Google" id="ProtNLM"/>
    </source>
</evidence>
<dbReference type="EMBL" id="BNCO01000003">
    <property type="protein sequence ID" value="GIL46409.1"/>
    <property type="molecule type" value="Genomic_DNA"/>
</dbReference>
<keyword evidence="1" id="KW-0732">Signal</keyword>
<evidence type="ECO:0000313" key="2">
    <source>
        <dbReference type="EMBL" id="GIL46409.1"/>
    </source>
</evidence>
<evidence type="ECO:0000256" key="1">
    <source>
        <dbReference type="SAM" id="SignalP"/>
    </source>
</evidence>
<organism evidence="2 3">
    <name type="scientific">Volvox africanus</name>
    <dbReference type="NCBI Taxonomy" id="51714"/>
    <lineage>
        <taxon>Eukaryota</taxon>
        <taxon>Viridiplantae</taxon>
        <taxon>Chlorophyta</taxon>
        <taxon>core chlorophytes</taxon>
        <taxon>Chlorophyceae</taxon>
        <taxon>CS clade</taxon>
        <taxon>Chlamydomonadales</taxon>
        <taxon>Volvocaceae</taxon>
        <taxon>Volvox</taxon>
    </lineage>
</organism>
<dbReference type="AlphaFoldDB" id="A0A8J4ARS7"/>
<dbReference type="Proteomes" id="UP000747399">
    <property type="component" value="Unassembled WGS sequence"/>
</dbReference>
<feature type="signal peptide" evidence="1">
    <location>
        <begin position="1"/>
        <end position="18"/>
    </location>
</feature>
<protein>
    <recommendedName>
        <fullName evidence="4">Cysteine-rich transmembrane CYSTM domain-containing protein</fullName>
    </recommendedName>
</protein>